<dbReference type="InterPro" id="IPR015797">
    <property type="entry name" value="NUDIX_hydrolase-like_dom_sf"/>
</dbReference>
<comment type="caution">
    <text evidence="5">The sequence shown here is derived from an EMBL/GenBank/DDBJ whole genome shotgun (WGS) entry which is preliminary data.</text>
</comment>
<keyword evidence="6" id="KW-1185">Reference proteome</keyword>
<evidence type="ECO:0000256" key="3">
    <source>
        <dbReference type="ARBA" id="ARBA00022842"/>
    </source>
</evidence>
<accession>A0ABV5T8G7</accession>
<dbReference type="PANTHER" id="PTHR43046">
    <property type="entry name" value="GDP-MANNOSE MANNOSYL HYDROLASE"/>
    <property type="match status" value="1"/>
</dbReference>
<evidence type="ECO:0000259" key="4">
    <source>
        <dbReference type="PROSITE" id="PS51462"/>
    </source>
</evidence>
<organism evidence="5 6">
    <name type="scientific">Streptosporangium vulgare</name>
    <dbReference type="NCBI Taxonomy" id="46190"/>
    <lineage>
        <taxon>Bacteria</taxon>
        <taxon>Bacillati</taxon>
        <taxon>Actinomycetota</taxon>
        <taxon>Actinomycetes</taxon>
        <taxon>Streptosporangiales</taxon>
        <taxon>Streptosporangiaceae</taxon>
        <taxon>Streptosporangium</taxon>
    </lineage>
</organism>
<sequence length="165" mass="18089">MSLVHLRRSVRAVVLDEDDRILLCRMVIPKPTGTIAVWATPGGGIERDEAVLVALRRELHEETGLVIDADPPHVWHQEVVDPGHAVGYDGVINDYFLVRVASFHPRGAMSDGELATEYIVGFRWWRLPDIADYRGPDVFSPRDLATPLAALIADGVPAGPVPLGL</sequence>
<name>A0ABV5T8G7_9ACTN</name>
<proteinExistence type="predicted"/>
<dbReference type="PROSITE" id="PS00893">
    <property type="entry name" value="NUDIX_BOX"/>
    <property type="match status" value="1"/>
</dbReference>
<dbReference type="Pfam" id="PF00293">
    <property type="entry name" value="NUDIX"/>
    <property type="match status" value="1"/>
</dbReference>
<dbReference type="Gene3D" id="3.90.79.10">
    <property type="entry name" value="Nucleoside Triphosphate Pyrophosphohydrolase"/>
    <property type="match status" value="1"/>
</dbReference>
<dbReference type="InterPro" id="IPR020084">
    <property type="entry name" value="NUDIX_hydrolase_CS"/>
</dbReference>
<dbReference type="Proteomes" id="UP001589610">
    <property type="component" value="Unassembled WGS sequence"/>
</dbReference>
<feature type="domain" description="Nudix hydrolase" evidence="4">
    <location>
        <begin position="5"/>
        <end position="150"/>
    </location>
</feature>
<dbReference type="RefSeq" id="WP_344742707.1">
    <property type="nucleotide sequence ID" value="NZ_BAAAWW010000004.1"/>
</dbReference>
<gene>
    <name evidence="5" type="ORF">ACFFRH_04370</name>
</gene>
<dbReference type="PROSITE" id="PS51462">
    <property type="entry name" value="NUDIX"/>
    <property type="match status" value="1"/>
</dbReference>
<dbReference type="PANTHER" id="PTHR43046:SF12">
    <property type="entry name" value="GDP-MANNOSE MANNOSYL HYDROLASE"/>
    <property type="match status" value="1"/>
</dbReference>
<evidence type="ECO:0000256" key="2">
    <source>
        <dbReference type="ARBA" id="ARBA00022801"/>
    </source>
</evidence>
<dbReference type="EMBL" id="JBHMBS010000002">
    <property type="protein sequence ID" value="MFB9674715.1"/>
    <property type="molecule type" value="Genomic_DNA"/>
</dbReference>
<protein>
    <submittedName>
        <fullName evidence="5">NUDIX domain-containing protein</fullName>
    </submittedName>
</protein>
<keyword evidence="2" id="KW-0378">Hydrolase</keyword>
<evidence type="ECO:0000313" key="6">
    <source>
        <dbReference type="Proteomes" id="UP001589610"/>
    </source>
</evidence>
<comment type="cofactor">
    <cofactor evidence="1">
        <name>Mg(2+)</name>
        <dbReference type="ChEBI" id="CHEBI:18420"/>
    </cofactor>
</comment>
<keyword evidence="3" id="KW-0460">Magnesium</keyword>
<reference evidence="5 6" key="1">
    <citation type="submission" date="2024-09" db="EMBL/GenBank/DDBJ databases">
        <authorList>
            <person name="Sun Q."/>
            <person name="Mori K."/>
        </authorList>
    </citation>
    <scope>NUCLEOTIDE SEQUENCE [LARGE SCALE GENOMIC DNA]</scope>
    <source>
        <strain evidence="5 6">JCM 3028</strain>
    </source>
</reference>
<evidence type="ECO:0000313" key="5">
    <source>
        <dbReference type="EMBL" id="MFB9674715.1"/>
    </source>
</evidence>
<evidence type="ECO:0000256" key="1">
    <source>
        <dbReference type="ARBA" id="ARBA00001946"/>
    </source>
</evidence>
<dbReference type="InterPro" id="IPR000086">
    <property type="entry name" value="NUDIX_hydrolase_dom"/>
</dbReference>
<dbReference type="SUPFAM" id="SSF55811">
    <property type="entry name" value="Nudix"/>
    <property type="match status" value="1"/>
</dbReference>